<dbReference type="Gene3D" id="2.170.130.10">
    <property type="entry name" value="TonB-dependent receptor, plug domain"/>
    <property type="match status" value="1"/>
</dbReference>
<evidence type="ECO:0000256" key="9">
    <source>
        <dbReference type="ARBA" id="ARBA00023065"/>
    </source>
</evidence>
<comment type="caution">
    <text evidence="18">The sequence shown here is derived from an EMBL/GenBank/DDBJ whole genome shotgun (WGS) entry which is preliminary data.</text>
</comment>
<evidence type="ECO:0000256" key="14">
    <source>
        <dbReference type="PROSITE-ProRule" id="PRU01360"/>
    </source>
</evidence>
<evidence type="ECO:0000256" key="5">
    <source>
        <dbReference type="ARBA" id="ARBA00022496"/>
    </source>
</evidence>
<dbReference type="InterPro" id="IPR037066">
    <property type="entry name" value="Plug_dom_sf"/>
</dbReference>
<evidence type="ECO:0000256" key="4">
    <source>
        <dbReference type="ARBA" id="ARBA00022452"/>
    </source>
</evidence>
<evidence type="ECO:0000256" key="11">
    <source>
        <dbReference type="ARBA" id="ARBA00023136"/>
    </source>
</evidence>
<keyword evidence="7" id="KW-0732">Signal</keyword>
<keyword evidence="8" id="KW-0408">Iron</keyword>
<evidence type="ECO:0000256" key="1">
    <source>
        <dbReference type="ARBA" id="ARBA00004571"/>
    </source>
</evidence>
<proteinExistence type="inferred from homology"/>
<dbReference type="InterPro" id="IPR010105">
    <property type="entry name" value="TonB_sidphr_rcpt"/>
</dbReference>
<name>A0ABT3INK1_9BACT</name>
<evidence type="ECO:0000259" key="16">
    <source>
        <dbReference type="Pfam" id="PF00593"/>
    </source>
</evidence>
<dbReference type="Pfam" id="PF00593">
    <property type="entry name" value="TonB_dep_Rec_b-barrel"/>
    <property type="match status" value="1"/>
</dbReference>
<dbReference type="SUPFAM" id="SSF56935">
    <property type="entry name" value="Porins"/>
    <property type="match status" value="1"/>
</dbReference>
<sequence length="726" mass="82273">MKSNISRKCNVKVFWIVICSLFTITAAKGQIAKDSLQTDSISSKKLLEEVIVTSRKNRYNVQELSASLRIDGKLQEVPQNIQILNNQLLSEQQLYTMSDAIARNVSGANKLEGWGDMYTYITMRGARAAAFRNGMSVSGMYGVLSEDMSFVDRVEFVKGPAGFMLSNGEPSGIYNIVTKRPSGTPKGNFSFGLGSYGLYRTTLDLDGLLNKRKTLQYRLNVAGQTNNAFRNYESTKRWSVAPVLTYQLDKKTSLTVEYIFQYASMPDLGVKYLFSKTGYGTVPRQQTLADPGIEQTVVHDQNIHVNLQHVLNDNWRITAQVSYFDYNQQGSFIWIRNINNTGHMQRYLNIWDANNKMRFGQVFVNGKHRTGPIEHKLLAGLDLSSKSYVADFVQSYNMDSIGTFNIYKEGYQKPYYGTGKFDRSIDVRRRIGTGFLLESHVAGLYVQDDLGFFHNRLHLTLAGRYTYVKDNNYGTISENRKFTPRVGLSYAVADALNIYALYDQAFLPQTGKLRSGKSVKPLTGNNFELGIKKDWWEGSWNTSLSLYRIMKENQLSADPDNGGGENYVLQFGQTKTQGVEFDLKGTIFKGMYMIANYAFTDSKITESTSSYKKGTQVPGSAKHSGNILLNYQFQSGVLKNLGLSGSMSYMADRQTWWTGDLNGESLPDYCRFDAGISWHTGPLRLDLNIYNILDTYLYNGSHHSSGWYYWRPEPPRNFRFGMAYSF</sequence>
<evidence type="ECO:0000256" key="12">
    <source>
        <dbReference type="ARBA" id="ARBA00023170"/>
    </source>
</evidence>
<feature type="domain" description="TonB-dependent receptor plug" evidence="17">
    <location>
        <begin position="74"/>
        <end position="173"/>
    </location>
</feature>
<keyword evidence="9" id="KW-0406">Ion transport</keyword>
<dbReference type="PROSITE" id="PS52016">
    <property type="entry name" value="TONB_DEPENDENT_REC_3"/>
    <property type="match status" value="1"/>
</dbReference>
<accession>A0ABT3INK1</accession>
<comment type="subcellular location">
    <subcellularLocation>
        <location evidence="1 14">Cell outer membrane</location>
        <topology evidence="1 14">Multi-pass membrane protein</topology>
    </subcellularLocation>
</comment>
<evidence type="ECO:0000256" key="7">
    <source>
        <dbReference type="ARBA" id="ARBA00022729"/>
    </source>
</evidence>
<keyword evidence="3 14" id="KW-0813">Transport</keyword>
<protein>
    <submittedName>
        <fullName evidence="18">TonB-dependent siderophore receptor</fullName>
    </submittedName>
</protein>
<dbReference type="InterPro" id="IPR000531">
    <property type="entry name" value="Beta-barrel_TonB"/>
</dbReference>
<keyword evidence="11 14" id="KW-0472">Membrane</keyword>
<keyword evidence="4 14" id="KW-1134">Transmembrane beta strand</keyword>
<organism evidence="18 19">
    <name type="scientific">Chitinophaga nivalis</name>
    <dbReference type="NCBI Taxonomy" id="2991709"/>
    <lineage>
        <taxon>Bacteria</taxon>
        <taxon>Pseudomonadati</taxon>
        <taxon>Bacteroidota</taxon>
        <taxon>Chitinophagia</taxon>
        <taxon>Chitinophagales</taxon>
        <taxon>Chitinophagaceae</taxon>
        <taxon>Chitinophaga</taxon>
    </lineage>
</organism>
<evidence type="ECO:0000256" key="6">
    <source>
        <dbReference type="ARBA" id="ARBA00022692"/>
    </source>
</evidence>
<evidence type="ECO:0000256" key="15">
    <source>
        <dbReference type="RuleBase" id="RU003357"/>
    </source>
</evidence>
<keyword evidence="19" id="KW-1185">Reference proteome</keyword>
<evidence type="ECO:0000256" key="3">
    <source>
        <dbReference type="ARBA" id="ARBA00022448"/>
    </source>
</evidence>
<dbReference type="PANTHER" id="PTHR32552">
    <property type="entry name" value="FERRICHROME IRON RECEPTOR-RELATED"/>
    <property type="match status" value="1"/>
</dbReference>
<evidence type="ECO:0000259" key="17">
    <source>
        <dbReference type="Pfam" id="PF07715"/>
    </source>
</evidence>
<gene>
    <name evidence="18" type="ORF">OL497_16550</name>
</gene>
<reference evidence="18 19" key="1">
    <citation type="submission" date="2022-10" db="EMBL/GenBank/DDBJ databases">
        <title>Chitinophaga nivalis PC15 sp. nov., isolated from Pyeongchang county, South Korea.</title>
        <authorList>
            <person name="Trinh H.N."/>
        </authorList>
    </citation>
    <scope>NUCLEOTIDE SEQUENCE [LARGE SCALE GENOMIC DNA]</scope>
    <source>
        <strain evidence="18 19">PC14</strain>
    </source>
</reference>
<dbReference type="EMBL" id="JAPDNS010000002">
    <property type="protein sequence ID" value="MCW3485522.1"/>
    <property type="molecule type" value="Genomic_DNA"/>
</dbReference>
<dbReference type="PROSITE" id="PS01156">
    <property type="entry name" value="TONB_DEPENDENT_REC_2"/>
    <property type="match status" value="1"/>
</dbReference>
<dbReference type="InterPro" id="IPR010917">
    <property type="entry name" value="TonB_rcpt_CS"/>
</dbReference>
<keyword evidence="13 14" id="KW-0998">Cell outer membrane</keyword>
<dbReference type="CDD" id="cd01347">
    <property type="entry name" value="ligand_gated_channel"/>
    <property type="match status" value="1"/>
</dbReference>
<dbReference type="InterPro" id="IPR039426">
    <property type="entry name" value="TonB-dep_rcpt-like"/>
</dbReference>
<dbReference type="InterPro" id="IPR012910">
    <property type="entry name" value="Plug_dom"/>
</dbReference>
<dbReference type="InterPro" id="IPR036942">
    <property type="entry name" value="Beta-barrel_TonB_sf"/>
</dbReference>
<evidence type="ECO:0000256" key="2">
    <source>
        <dbReference type="ARBA" id="ARBA00009810"/>
    </source>
</evidence>
<dbReference type="Proteomes" id="UP001207742">
    <property type="component" value="Unassembled WGS sequence"/>
</dbReference>
<evidence type="ECO:0000313" key="18">
    <source>
        <dbReference type="EMBL" id="MCW3485522.1"/>
    </source>
</evidence>
<evidence type="ECO:0000256" key="8">
    <source>
        <dbReference type="ARBA" id="ARBA00023004"/>
    </source>
</evidence>
<dbReference type="Pfam" id="PF07715">
    <property type="entry name" value="Plug"/>
    <property type="match status" value="1"/>
</dbReference>
<dbReference type="PANTHER" id="PTHR32552:SF68">
    <property type="entry name" value="FERRICHROME OUTER MEMBRANE TRANSPORTER_PHAGE RECEPTOR"/>
    <property type="match status" value="1"/>
</dbReference>
<keyword evidence="12 18" id="KW-0675">Receptor</keyword>
<keyword evidence="10 15" id="KW-0798">TonB box</keyword>
<keyword evidence="6 14" id="KW-0812">Transmembrane</keyword>
<feature type="domain" description="TonB-dependent receptor-like beta-barrel" evidence="16">
    <location>
        <begin position="279"/>
        <end position="692"/>
    </location>
</feature>
<evidence type="ECO:0000256" key="10">
    <source>
        <dbReference type="ARBA" id="ARBA00023077"/>
    </source>
</evidence>
<dbReference type="Gene3D" id="2.40.170.20">
    <property type="entry name" value="TonB-dependent receptor, beta-barrel domain"/>
    <property type="match status" value="1"/>
</dbReference>
<dbReference type="RefSeq" id="WP_264732028.1">
    <property type="nucleotide sequence ID" value="NZ_JAPDNR010000001.1"/>
</dbReference>
<keyword evidence="5" id="KW-0410">Iron transport</keyword>
<comment type="similarity">
    <text evidence="2 14 15">Belongs to the TonB-dependent receptor family.</text>
</comment>
<dbReference type="NCBIfam" id="TIGR01783">
    <property type="entry name" value="TonB-siderophor"/>
    <property type="match status" value="1"/>
</dbReference>
<evidence type="ECO:0000313" key="19">
    <source>
        <dbReference type="Proteomes" id="UP001207742"/>
    </source>
</evidence>
<evidence type="ECO:0000256" key="13">
    <source>
        <dbReference type="ARBA" id="ARBA00023237"/>
    </source>
</evidence>